<proteinExistence type="predicted"/>
<accession>A0A5D2YF41</accession>
<evidence type="ECO:0000313" key="3">
    <source>
        <dbReference type="EMBL" id="TYJ24965.1"/>
    </source>
</evidence>
<evidence type="ECO:0000259" key="2">
    <source>
        <dbReference type="SMART" id="SM01224"/>
    </source>
</evidence>
<gene>
    <name evidence="3" type="ORF">E1A91_A07G015900v1</name>
</gene>
<sequence length="214" mass="24143">MAAGSGGSLSLPPPCPKSPPEYPDLYRKRRETAKVQMLEREISFLEVELKSVGGLQHASRCCKEVTDFVTTNSDPLIPTRNRKNRKSCRLWKWLCGIPCFNLSMICCCCYSECSCHLTCRPCYNCNDMCDCSLCKCSSCNCNSCLSCCTNPRRRCCSCPKSQCCGNISCGKTCCIFRFPSCKDRCYRWKCCPICPKVRLCCCTKNCCNPCCFLF</sequence>
<dbReference type="PANTHER" id="PTHR32378">
    <property type="entry name" value="GUANINE NUCLEOTIDE-BINDING PROTEIN SUBUNIT GAMMA 3"/>
    <property type="match status" value="1"/>
</dbReference>
<organism evidence="3 4">
    <name type="scientific">Gossypium mustelinum</name>
    <name type="common">Cotton</name>
    <name type="synonym">Gossypium caicoense</name>
    <dbReference type="NCBI Taxonomy" id="34275"/>
    <lineage>
        <taxon>Eukaryota</taxon>
        <taxon>Viridiplantae</taxon>
        <taxon>Streptophyta</taxon>
        <taxon>Embryophyta</taxon>
        <taxon>Tracheophyta</taxon>
        <taxon>Spermatophyta</taxon>
        <taxon>Magnoliopsida</taxon>
        <taxon>eudicotyledons</taxon>
        <taxon>Gunneridae</taxon>
        <taxon>Pentapetalae</taxon>
        <taxon>rosids</taxon>
        <taxon>malvids</taxon>
        <taxon>Malvales</taxon>
        <taxon>Malvaceae</taxon>
        <taxon>Malvoideae</taxon>
        <taxon>Gossypium</taxon>
    </lineage>
</organism>
<keyword evidence="4" id="KW-1185">Reference proteome</keyword>
<evidence type="ECO:0000313" key="4">
    <source>
        <dbReference type="Proteomes" id="UP000323597"/>
    </source>
</evidence>
<dbReference type="InterPro" id="IPR055305">
    <property type="entry name" value="GG3-like"/>
</dbReference>
<dbReference type="AlphaFoldDB" id="A0A5D2YF41"/>
<feature type="domain" description="G protein gamma" evidence="2">
    <location>
        <begin position="31"/>
        <end position="102"/>
    </location>
</feature>
<dbReference type="SMART" id="SM01224">
    <property type="entry name" value="G_gamma"/>
    <property type="match status" value="1"/>
</dbReference>
<dbReference type="EMBL" id="CM017642">
    <property type="protein sequence ID" value="TYJ24965.1"/>
    <property type="molecule type" value="Genomic_DNA"/>
</dbReference>
<evidence type="ECO:0000256" key="1">
    <source>
        <dbReference type="SAM" id="MobiDB-lite"/>
    </source>
</evidence>
<feature type="region of interest" description="Disordered" evidence="1">
    <location>
        <begin position="1"/>
        <end position="21"/>
    </location>
</feature>
<dbReference type="InterPro" id="IPR015898">
    <property type="entry name" value="G-protein_gamma-like_dom"/>
</dbReference>
<protein>
    <recommendedName>
        <fullName evidence="2">G protein gamma domain-containing protein</fullName>
    </recommendedName>
</protein>
<feature type="compositionally biased region" description="Pro residues" evidence="1">
    <location>
        <begin position="11"/>
        <end position="21"/>
    </location>
</feature>
<dbReference type="Proteomes" id="UP000323597">
    <property type="component" value="Chromosome A07"/>
</dbReference>
<reference evidence="3 4" key="1">
    <citation type="submission" date="2019-07" db="EMBL/GenBank/DDBJ databases">
        <title>WGS assembly of Gossypium mustelinum.</title>
        <authorList>
            <person name="Chen Z.J."/>
            <person name="Sreedasyam A."/>
            <person name="Ando A."/>
            <person name="Song Q."/>
            <person name="De L."/>
            <person name="Hulse-Kemp A."/>
            <person name="Ding M."/>
            <person name="Ye W."/>
            <person name="Kirkbride R."/>
            <person name="Jenkins J."/>
            <person name="Plott C."/>
            <person name="Lovell J."/>
            <person name="Lin Y.-M."/>
            <person name="Vaughn R."/>
            <person name="Liu B."/>
            <person name="Li W."/>
            <person name="Simpson S."/>
            <person name="Scheffler B."/>
            <person name="Saski C."/>
            <person name="Grover C."/>
            <person name="Hu G."/>
            <person name="Conover J."/>
            <person name="Carlson J."/>
            <person name="Shu S."/>
            <person name="Boston L."/>
            <person name="Williams M."/>
            <person name="Peterson D."/>
            <person name="Mcgee K."/>
            <person name="Jones D."/>
            <person name="Wendel J."/>
            <person name="Stelly D."/>
            <person name="Grimwood J."/>
            <person name="Schmutz J."/>
        </authorList>
    </citation>
    <scope>NUCLEOTIDE SEQUENCE [LARGE SCALE GENOMIC DNA]</scope>
    <source>
        <strain evidence="3">1408120.09</strain>
    </source>
</reference>
<dbReference type="PANTHER" id="PTHR32378:SF10">
    <property type="entry name" value="GUANINE NUCLEOTIDE-BINDING PROTEIN SUBUNIT GAMMA 3"/>
    <property type="match status" value="1"/>
</dbReference>
<name>A0A5D2YF41_GOSMU</name>